<name>A0A4S2LIL0_OPIFE</name>
<feature type="signal peptide" evidence="2">
    <location>
        <begin position="1"/>
        <end position="35"/>
    </location>
</feature>
<dbReference type="AlphaFoldDB" id="A0A4S2LIL0"/>
<feature type="region of interest" description="Disordered" evidence="1">
    <location>
        <begin position="78"/>
        <end position="101"/>
    </location>
</feature>
<protein>
    <submittedName>
        <fullName evidence="3">Uncharacterized protein</fullName>
    </submittedName>
</protein>
<proteinExistence type="predicted"/>
<organism evidence="3 4">
    <name type="scientific">Opisthorchis felineus</name>
    <dbReference type="NCBI Taxonomy" id="147828"/>
    <lineage>
        <taxon>Eukaryota</taxon>
        <taxon>Metazoa</taxon>
        <taxon>Spiralia</taxon>
        <taxon>Lophotrochozoa</taxon>
        <taxon>Platyhelminthes</taxon>
        <taxon>Trematoda</taxon>
        <taxon>Digenea</taxon>
        <taxon>Opisthorchiida</taxon>
        <taxon>Opisthorchiata</taxon>
        <taxon>Opisthorchiidae</taxon>
        <taxon>Opisthorchis</taxon>
    </lineage>
</organism>
<accession>A0A4S2LIL0</accession>
<keyword evidence="2" id="KW-0732">Signal</keyword>
<dbReference type="EMBL" id="SJOL01007172">
    <property type="protein sequence ID" value="TGZ63426.1"/>
    <property type="molecule type" value="Genomic_DNA"/>
</dbReference>
<feature type="chain" id="PRO_5036121961" evidence="2">
    <location>
        <begin position="36"/>
        <end position="101"/>
    </location>
</feature>
<gene>
    <name evidence="3" type="ORF">CRM22_006930</name>
</gene>
<evidence type="ECO:0000313" key="3">
    <source>
        <dbReference type="EMBL" id="TGZ63425.1"/>
    </source>
</evidence>
<evidence type="ECO:0000313" key="4">
    <source>
        <dbReference type="Proteomes" id="UP000308267"/>
    </source>
</evidence>
<sequence length="101" mass="11635">MNHSIARLALKIRRLIMNLSNFGVLVLMGVNIVRGTEEEYKNCKKNCESMIDDWISEEYRPVMYSCLSECTSQDYSRSQKKPQASQPIQVSLKSIHTSSIY</sequence>
<keyword evidence="4" id="KW-1185">Reference proteome</keyword>
<comment type="caution">
    <text evidence="3">The sequence shown here is derived from an EMBL/GenBank/DDBJ whole genome shotgun (WGS) entry which is preliminary data.</text>
</comment>
<dbReference type="EMBL" id="SJOL01007172">
    <property type="protein sequence ID" value="TGZ63425.1"/>
    <property type="molecule type" value="Genomic_DNA"/>
</dbReference>
<evidence type="ECO:0000256" key="2">
    <source>
        <dbReference type="SAM" id="SignalP"/>
    </source>
</evidence>
<evidence type="ECO:0000256" key="1">
    <source>
        <dbReference type="SAM" id="MobiDB-lite"/>
    </source>
</evidence>
<reference evidence="3 4" key="1">
    <citation type="journal article" date="2019" name="BMC Genomics">
        <title>New insights from Opisthorchis felineus genome: update on genomics of the epidemiologically important liver flukes.</title>
        <authorList>
            <person name="Ershov N.I."/>
            <person name="Mordvinov V.A."/>
            <person name="Prokhortchouk E.B."/>
            <person name="Pakharukova M.Y."/>
            <person name="Gunbin K.V."/>
            <person name="Ustyantsev K."/>
            <person name="Genaev M.A."/>
            <person name="Blinov A.G."/>
            <person name="Mazur A."/>
            <person name="Boulygina E."/>
            <person name="Tsygankova S."/>
            <person name="Khrameeva E."/>
            <person name="Chekanov N."/>
            <person name="Fan G."/>
            <person name="Xiao A."/>
            <person name="Zhang H."/>
            <person name="Xu X."/>
            <person name="Yang H."/>
            <person name="Solovyev V."/>
            <person name="Lee S.M."/>
            <person name="Liu X."/>
            <person name="Afonnikov D.A."/>
            <person name="Skryabin K.G."/>
        </authorList>
    </citation>
    <scope>NUCLEOTIDE SEQUENCE [LARGE SCALE GENOMIC DNA]</scope>
    <source>
        <strain evidence="3">AK-0245</strain>
        <tissue evidence="3">Whole organism</tissue>
    </source>
</reference>
<dbReference type="Proteomes" id="UP000308267">
    <property type="component" value="Unassembled WGS sequence"/>
</dbReference>